<evidence type="ECO:0000259" key="10">
    <source>
        <dbReference type="PROSITE" id="PS50850"/>
    </source>
</evidence>
<gene>
    <name evidence="11" type="ORF">G7K_1428-t1</name>
</gene>
<feature type="transmembrane region" description="Helical" evidence="8">
    <location>
        <begin position="151"/>
        <end position="171"/>
    </location>
</feature>
<comment type="similarity">
    <text evidence="6">Belongs to the major facilitator superfamily. Allantoate permease family.</text>
</comment>
<dbReference type="SMART" id="SM00450">
    <property type="entry name" value="RHOD"/>
    <property type="match status" value="1"/>
</dbReference>
<evidence type="ECO:0000259" key="9">
    <source>
        <dbReference type="PROSITE" id="PS50206"/>
    </source>
</evidence>
<dbReference type="Gene3D" id="3.40.250.10">
    <property type="entry name" value="Rhodanese-like domain"/>
    <property type="match status" value="1"/>
</dbReference>
<dbReference type="PROSITE" id="PS50850">
    <property type="entry name" value="MFS"/>
    <property type="match status" value="1"/>
</dbReference>
<dbReference type="PROSITE" id="PS50206">
    <property type="entry name" value="RHODANESE_3"/>
    <property type="match status" value="1"/>
</dbReference>
<dbReference type="InterPro" id="IPR036873">
    <property type="entry name" value="Rhodanese-like_dom_sf"/>
</dbReference>
<accession>A0A0E9NBN7</accession>
<name>A0A0E9NBN7_SAICN</name>
<feature type="transmembrane region" description="Helical" evidence="8">
    <location>
        <begin position="214"/>
        <end position="236"/>
    </location>
</feature>
<evidence type="ECO:0000256" key="8">
    <source>
        <dbReference type="SAM" id="Phobius"/>
    </source>
</evidence>
<dbReference type="SUPFAM" id="SSF52821">
    <property type="entry name" value="Rhodanese/Cell cycle control phosphatase"/>
    <property type="match status" value="1"/>
</dbReference>
<proteinExistence type="inferred from homology"/>
<feature type="transmembrane region" description="Helical" evidence="8">
    <location>
        <begin position="183"/>
        <end position="202"/>
    </location>
</feature>
<keyword evidence="4 8" id="KW-1133">Transmembrane helix</keyword>
<feature type="transmembrane region" description="Helical" evidence="8">
    <location>
        <begin position="317"/>
        <end position="336"/>
    </location>
</feature>
<feature type="region of interest" description="Disordered" evidence="7">
    <location>
        <begin position="516"/>
        <end position="543"/>
    </location>
</feature>
<keyword evidence="3 8" id="KW-0812">Transmembrane</keyword>
<dbReference type="PANTHER" id="PTHR43791:SF3">
    <property type="entry name" value="MAJOR FACILITATOR SUPERFAMILY (MFS) PROFILE DOMAIN-CONTAINING PROTEIN"/>
    <property type="match status" value="1"/>
</dbReference>
<feature type="domain" description="Major facilitator superfamily (MFS) profile" evidence="10">
    <location>
        <begin position="54"/>
        <end position="464"/>
    </location>
</feature>
<feature type="transmembrane region" description="Helical" evidence="8">
    <location>
        <begin position="120"/>
        <end position="139"/>
    </location>
</feature>
<feature type="transmembrane region" description="Helical" evidence="8">
    <location>
        <begin position="480"/>
        <end position="500"/>
    </location>
</feature>
<dbReference type="STRING" id="698492.A0A0E9NBN7"/>
<dbReference type="GO" id="GO:0022857">
    <property type="term" value="F:transmembrane transporter activity"/>
    <property type="evidence" value="ECO:0007669"/>
    <property type="project" value="InterPro"/>
</dbReference>
<sequence length="754" mass="83902">MDNPSKRSTPISNDPTLSEKPHGHHIEMALDASESGIRDPVAERRLIRRVDWRLMPTICVLYALSLIDRTNIGAARVDGMARDLKMIGNDHYSIALLVFFPGYFLMELPSNLIIRKAGTANWLSFIILVWGAITVGMGFTESWVTMSICRALLGIFEAGLFPGCVYLISCWYQRYEVQKRLSIFYMSSVLASGFAGILAYGLGRLNGRHGIEGWRWIFIVEGAITMAAAIFAWFFIVDFPQKAKFLTEHERALIDARMNDDRGDAVPESLTAALVMSHLADWQMWAYSLMFMCNTAAAYSLAYFIPVILKGLGYSTALSQILTAPPYILAIMLSLFTSWWSDKTRTRVPYILFQAVLSILGYTLVWVAPNTGGKLVGTFLAVAGVQPNQPNIITWMQNNVRGTSKRAVGAAMQAAMGAIGGIAASTVFREKDAPGYHNGLLAIMIFQVGVMGLTVFLYMYNRAQNKKLDRELGEGVGFSIPLLICFDLMALFMTCVHASYQASRNLLRAQGKGIRGLSRTRPNARPRLSRFGTQPHPSSPSPIYTSPHLPIIQPLRLFTRSFTYIPLGMPTAKPLRAETLAAMVRSDPTPSSLRIIDVRDDDFEGGHIHAATNVPSSELTGRLGELVDELKGVEKVVFHCALSQVRGPKAARLYLEAKDLLSEGKKEHDLQGHATDTTESKEEGKEQEVYVLVGGFYEWQKRYGQEKDLTEEWEPEMWKNYQGGRDVLENSKHDARLAVRSDPQGSSTREAVCV</sequence>
<feature type="transmembrane region" description="Helical" evidence="8">
    <location>
        <begin position="440"/>
        <end position="460"/>
    </location>
</feature>
<comment type="subcellular location">
    <subcellularLocation>
        <location evidence="1">Membrane</location>
        <topology evidence="1">Multi-pass membrane protein</topology>
    </subcellularLocation>
</comment>
<dbReference type="SUPFAM" id="SSF103473">
    <property type="entry name" value="MFS general substrate transporter"/>
    <property type="match status" value="1"/>
</dbReference>
<evidence type="ECO:0000313" key="12">
    <source>
        <dbReference type="Proteomes" id="UP000033140"/>
    </source>
</evidence>
<dbReference type="PANTHER" id="PTHR43791">
    <property type="entry name" value="PERMEASE-RELATED"/>
    <property type="match status" value="1"/>
</dbReference>
<dbReference type="GO" id="GO:0016020">
    <property type="term" value="C:membrane"/>
    <property type="evidence" value="ECO:0007669"/>
    <property type="project" value="UniProtKB-SubCell"/>
</dbReference>
<evidence type="ECO:0008006" key="13">
    <source>
        <dbReference type="Google" id="ProtNLM"/>
    </source>
</evidence>
<feature type="compositionally biased region" description="Polar residues" evidence="7">
    <location>
        <begin position="1"/>
        <end position="16"/>
    </location>
</feature>
<dbReference type="InterPro" id="IPR020846">
    <property type="entry name" value="MFS_dom"/>
</dbReference>
<feature type="compositionally biased region" description="Polar residues" evidence="7">
    <location>
        <begin position="531"/>
        <end position="543"/>
    </location>
</feature>
<dbReference type="AlphaFoldDB" id="A0A0E9NBN7"/>
<reference evidence="11 12" key="1">
    <citation type="journal article" date="2011" name="J. Gen. Appl. Microbiol.">
        <title>Draft genome sequencing of the enigmatic yeast Saitoella complicata.</title>
        <authorList>
            <person name="Nishida H."/>
            <person name="Hamamoto M."/>
            <person name="Sugiyama J."/>
        </authorList>
    </citation>
    <scope>NUCLEOTIDE SEQUENCE [LARGE SCALE GENOMIC DNA]</scope>
    <source>
        <strain evidence="11 12">NRRL Y-17804</strain>
    </source>
</reference>
<evidence type="ECO:0000256" key="7">
    <source>
        <dbReference type="SAM" id="MobiDB-lite"/>
    </source>
</evidence>
<dbReference type="InterPro" id="IPR011701">
    <property type="entry name" value="MFS"/>
</dbReference>
<feature type="transmembrane region" description="Helical" evidence="8">
    <location>
        <begin position="92"/>
        <end position="108"/>
    </location>
</feature>
<keyword evidence="5 8" id="KW-0472">Membrane</keyword>
<keyword evidence="2" id="KW-0813">Transport</keyword>
<feature type="transmembrane region" description="Helical" evidence="8">
    <location>
        <begin position="54"/>
        <end position="72"/>
    </location>
</feature>
<dbReference type="Pfam" id="PF07690">
    <property type="entry name" value="MFS_1"/>
    <property type="match status" value="1"/>
</dbReference>
<evidence type="ECO:0000256" key="4">
    <source>
        <dbReference type="ARBA" id="ARBA00022989"/>
    </source>
</evidence>
<feature type="transmembrane region" description="Helical" evidence="8">
    <location>
        <begin position="348"/>
        <end position="368"/>
    </location>
</feature>
<evidence type="ECO:0000256" key="6">
    <source>
        <dbReference type="ARBA" id="ARBA00037968"/>
    </source>
</evidence>
<evidence type="ECO:0000256" key="3">
    <source>
        <dbReference type="ARBA" id="ARBA00022692"/>
    </source>
</evidence>
<dbReference type="Gene3D" id="1.20.1250.20">
    <property type="entry name" value="MFS general substrate transporter like domains"/>
    <property type="match status" value="2"/>
</dbReference>
<dbReference type="Proteomes" id="UP000033140">
    <property type="component" value="Unassembled WGS sequence"/>
</dbReference>
<dbReference type="InterPro" id="IPR001763">
    <property type="entry name" value="Rhodanese-like_dom"/>
</dbReference>
<evidence type="ECO:0000313" key="11">
    <source>
        <dbReference type="EMBL" id="GAO47218.1"/>
    </source>
</evidence>
<evidence type="ECO:0000256" key="2">
    <source>
        <dbReference type="ARBA" id="ARBA00022448"/>
    </source>
</evidence>
<organism evidence="11 12">
    <name type="scientific">Saitoella complicata (strain BCRC 22490 / CBS 7301 / JCM 7358 / NBRC 10748 / NRRL Y-17804)</name>
    <dbReference type="NCBI Taxonomy" id="698492"/>
    <lineage>
        <taxon>Eukaryota</taxon>
        <taxon>Fungi</taxon>
        <taxon>Dikarya</taxon>
        <taxon>Ascomycota</taxon>
        <taxon>Taphrinomycotina</taxon>
        <taxon>Taphrinomycotina incertae sedis</taxon>
        <taxon>Saitoella</taxon>
    </lineage>
</organism>
<protein>
    <recommendedName>
        <fullName evidence="13">Rhodanese domain-containing protein</fullName>
    </recommendedName>
</protein>
<reference evidence="11 12" key="3">
    <citation type="journal article" date="2015" name="Genome Announc.">
        <title>Draft Genome Sequence of the Archiascomycetous Yeast Saitoella complicata.</title>
        <authorList>
            <person name="Yamauchi K."/>
            <person name="Kondo S."/>
            <person name="Hamamoto M."/>
            <person name="Takahashi Y."/>
            <person name="Ogura Y."/>
            <person name="Hayashi T."/>
            <person name="Nishida H."/>
        </authorList>
    </citation>
    <scope>NUCLEOTIDE SEQUENCE [LARGE SCALE GENOMIC DNA]</scope>
    <source>
        <strain evidence="11 12">NRRL Y-17804</strain>
    </source>
</reference>
<feature type="transmembrane region" description="Helical" evidence="8">
    <location>
        <begin position="407"/>
        <end position="428"/>
    </location>
</feature>
<dbReference type="InterPro" id="IPR036259">
    <property type="entry name" value="MFS_trans_sf"/>
</dbReference>
<dbReference type="Pfam" id="PF00581">
    <property type="entry name" value="Rhodanese"/>
    <property type="match status" value="1"/>
</dbReference>
<dbReference type="FunFam" id="1.20.1250.20:FF:000018">
    <property type="entry name" value="MFS transporter permease"/>
    <property type="match status" value="1"/>
</dbReference>
<dbReference type="EMBL" id="BACD03000008">
    <property type="protein sequence ID" value="GAO47218.1"/>
    <property type="molecule type" value="Genomic_DNA"/>
</dbReference>
<feature type="region of interest" description="Disordered" evidence="7">
    <location>
        <begin position="665"/>
        <end position="685"/>
    </location>
</feature>
<reference evidence="11 12" key="2">
    <citation type="journal article" date="2014" name="J. Gen. Appl. Microbiol.">
        <title>The early diverging ascomycetous budding yeast Saitoella complicata has three histone deacetylases belonging to the Clr6, Hos2, and Rpd3 lineages.</title>
        <authorList>
            <person name="Nishida H."/>
            <person name="Matsumoto T."/>
            <person name="Kondo S."/>
            <person name="Hamamoto M."/>
            <person name="Yoshikawa H."/>
        </authorList>
    </citation>
    <scope>NUCLEOTIDE SEQUENCE [LARGE SCALE GENOMIC DNA]</scope>
    <source>
        <strain evidence="11 12">NRRL Y-17804</strain>
    </source>
</reference>
<feature type="transmembrane region" description="Helical" evidence="8">
    <location>
        <begin position="284"/>
        <end position="305"/>
    </location>
</feature>
<evidence type="ECO:0000256" key="5">
    <source>
        <dbReference type="ARBA" id="ARBA00023136"/>
    </source>
</evidence>
<feature type="region of interest" description="Disordered" evidence="7">
    <location>
        <begin position="1"/>
        <end position="22"/>
    </location>
</feature>
<dbReference type="FunFam" id="1.20.1250.20:FF:000013">
    <property type="entry name" value="MFS general substrate transporter"/>
    <property type="match status" value="1"/>
</dbReference>
<feature type="domain" description="Rhodanese" evidence="9">
    <location>
        <begin position="589"/>
        <end position="708"/>
    </location>
</feature>
<evidence type="ECO:0000256" key="1">
    <source>
        <dbReference type="ARBA" id="ARBA00004141"/>
    </source>
</evidence>
<keyword evidence="12" id="KW-1185">Reference proteome</keyword>
<comment type="caution">
    <text evidence="11">The sequence shown here is derived from an EMBL/GenBank/DDBJ whole genome shotgun (WGS) entry which is preliminary data.</text>
</comment>